<organism evidence="2 3">
    <name type="scientific">Planobispora rosea</name>
    <dbReference type="NCBI Taxonomy" id="35762"/>
    <lineage>
        <taxon>Bacteria</taxon>
        <taxon>Bacillati</taxon>
        <taxon>Actinomycetota</taxon>
        <taxon>Actinomycetes</taxon>
        <taxon>Streptosporangiales</taxon>
        <taxon>Streptosporangiaceae</taxon>
        <taxon>Planobispora</taxon>
    </lineage>
</organism>
<protein>
    <submittedName>
        <fullName evidence="2">Uncharacterized protein</fullName>
    </submittedName>
</protein>
<dbReference type="AlphaFoldDB" id="A0A8J3WBI7"/>
<sequence length="87" mass="8996">MTGAGAETGEEKGGEGGERDGQNGRGNDASPCLPRLPHNAIIPGRNPRIDPCPGRPGVQEGDLQARSSRAIKPALLPGGDGPIYTRR</sequence>
<feature type="compositionally biased region" description="Basic and acidic residues" evidence="1">
    <location>
        <begin position="9"/>
        <end position="22"/>
    </location>
</feature>
<feature type="region of interest" description="Disordered" evidence="1">
    <location>
        <begin position="1"/>
        <end position="87"/>
    </location>
</feature>
<comment type="caution">
    <text evidence="2">The sequence shown here is derived from an EMBL/GenBank/DDBJ whole genome shotgun (WGS) entry which is preliminary data.</text>
</comment>
<reference evidence="2" key="1">
    <citation type="submission" date="2021-01" db="EMBL/GenBank/DDBJ databases">
        <title>Whole genome shotgun sequence of Planobispora rosea NBRC 15558.</title>
        <authorList>
            <person name="Komaki H."/>
            <person name="Tamura T."/>
        </authorList>
    </citation>
    <scope>NUCLEOTIDE SEQUENCE</scope>
    <source>
        <strain evidence="2">NBRC 15558</strain>
    </source>
</reference>
<dbReference type="Proteomes" id="UP000655044">
    <property type="component" value="Unassembled WGS sequence"/>
</dbReference>
<keyword evidence="3" id="KW-1185">Reference proteome</keyword>
<dbReference type="EMBL" id="BOOI01000001">
    <property type="protein sequence ID" value="GIH81901.1"/>
    <property type="molecule type" value="Genomic_DNA"/>
</dbReference>
<accession>A0A8J3WBI7</accession>
<name>A0A8J3WBI7_PLARO</name>
<evidence type="ECO:0000313" key="3">
    <source>
        <dbReference type="Proteomes" id="UP000655044"/>
    </source>
</evidence>
<gene>
    <name evidence="2" type="ORF">Pro02_03090</name>
</gene>
<evidence type="ECO:0000256" key="1">
    <source>
        <dbReference type="SAM" id="MobiDB-lite"/>
    </source>
</evidence>
<proteinExistence type="predicted"/>
<evidence type="ECO:0000313" key="2">
    <source>
        <dbReference type="EMBL" id="GIH81901.1"/>
    </source>
</evidence>